<protein>
    <submittedName>
        <fullName evidence="1">Uncharacterized protein</fullName>
    </submittedName>
</protein>
<keyword evidence="2" id="KW-1185">Reference proteome</keyword>
<evidence type="ECO:0000313" key="2">
    <source>
        <dbReference type="Proteomes" id="UP000186922"/>
    </source>
</evidence>
<dbReference type="AlphaFoldDB" id="A0A1D1URX9"/>
<comment type="caution">
    <text evidence="1">The sequence shown here is derived from an EMBL/GenBank/DDBJ whole genome shotgun (WGS) entry which is preliminary data.</text>
</comment>
<organism evidence="1 2">
    <name type="scientific">Ramazzottius varieornatus</name>
    <name type="common">Water bear</name>
    <name type="synonym">Tardigrade</name>
    <dbReference type="NCBI Taxonomy" id="947166"/>
    <lineage>
        <taxon>Eukaryota</taxon>
        <taxon>Metazoa</taxon>
        <taxon>Ecdysozoa</taxon>
        <taxon>Tardigrada</taxon>
        <taxon>Eutardigrada</taxon>
        <taxon>Parachela</taxon>
        <taxon>Hypsibioidea</taxon>
        <taxon>Ramazzottiidae</taxon>
        <taxon>Ramazzottius</taxon>
    </lineage>
</organism>
<proteinExistence type="predicted"/>
<name>A0A1D1URX9_RAMVA</name>
<sequence>MMMISLETSALRKKKIRNIGGSDRGHPLQKPVRPLLSQLCWLAKDDRENLLNTSGEII</sequence>
<reference evidence="1 2" key="1">
    <citation type="journal article" date="2016" name="Nat. Commun.">
        <title>Extremotolerant tardigrade genome and improved radiotolerance of human cultured cells by tardigrade-unique protein.</title>
        <authorList>
            <person name="Hashimoto T."/>
            <person name="Horikawa D.D."/>
            <person name="Saito Y."/>
            <person name="Kuwahara H."/>
            <person name="Kozuka-Hata H."/>
            <person name="Shin-I T."/>
            <person name="Minakuchi Y."/>
            <person name="Ohishi K."/>
            <person name="Motoyama A."/>
            <person name="Aizu T."/>
            <person name="Enomoto A."/>
            <person name="Kondo K."/>
            <person name="Tanaka S."/>
            <person name="Hara Y."/>
            <person name="Koshikawa S."/>
            <person name="Sagara H."/>
            <person name="Miura T."/>
            <person name="Yokobori S."/>
            <person name="Miyagawa K."/>
            <person name="Suzuki Y."/>
            <person name="Kubo T."/>
            <person name="Oyama M."/>
            <person name="Kohara Y."/>
            <person name="Fujiyama A."/>
            <person name="Arakawa K."/>
            <person name="Katayama T."/>
            <person name="Toyoda A."/>
            <person name="Kunieda T."/>
        </authorList>
    </citation>
    <scope>NUCLEOTIDE SEQUENCE [LARGE SCALE GENOMIC DNA]</scope>
    <source>
        <strain evidence="1 2">YOKOZUNA-1</strain>
    </source>
</reference>
<dbReference type="EMBL" id="BDGG01000002">
    <property type="protein sequence ID" value="GAU91290.1"/>
    <property type="molecule type" value="Genomic_DNA"/>
</dbReference>
<dbReference type="Proteomes" id="UP000186922">
    <property type="component" value="Unassembled WGS sequence"/>
</dbReference>
<accession>A0A1D1URX9</accession>
<evidence type="ECO:0000313" key="1">
    <source>
        <dbReference type="EMBL" id="GAU91290.1"/>
    </source>
</evidence>
<gene>
    <name evidence="1" type="primary">RvY_03573-1</name>
    <name evidence="1" type="synonym">RvY_03573.1</name>
    <name evidence="1" type="ORF">RvY_03573</name>
</gene>